<evidence type="ECO:0000313" key="2">
    <source>
        <dbReference type="EMBL" id="KAK3355209.1"/>
    </source>
</evidence>
<dbReference type="AlphaFoldDB" id="A0AAE0JQK4"/>
<comment type="caution">
    <text evidence="2">The sequence shown here is derived from an EMBL/GenBank/DDBJ whole genome shotgun (WGS) entry which is preliminary data.</text>
</comment>
<sequence length="254" mass="28458">MRRLSTGEHAPVWEEEDQDMHDSGCDTADKPRSLLTEGLRKEKEKPITTKLGPTLQNGQTRKRKRVTFADAAPAPAMIAQNHTMSIIDKLAEAEPKKRPGQNPFTAVVPVYAVAIGTTGNSDPRKPMLNSEVGINEPSGSQNRMLSDLIRTLDRKNELDAATSLRDVQKNQMKRKRGSASASTEPEVKKTKYTPTDDSDEESHSKWPKIPGHIWKATTAFLANTVDHLPFYTSPKEKQWQEATLMWQRSQSRNA</sequence>
<dbReference type="EMBL" id="JAUEPP010000001">
    <property type="protein sequence ID" value="KAK3355209.1"/>
    <property type="molecule type" value="Genomic_DNA"/>
</dbReference>
<reference evidence="2" key="1">
    <citation type="journal article" date="2023" name="Mol. Phylogenet. Evol.">
        <title>Genome-scale phylogeny and comparative genomics of the fungal order Sordariales.</title>
        <authorList>
            <person name="Hensen N."/>
            <person name="Bonometti L."/>
            <person name="Westerberg I."/>
            <person name="Brannstrom I.O."/>
            <person name="Guillou S."/>
            <person name="Cros-Aarteil S."/>
            <person name="Calhoun S."/>
            <person name="Haridas S."/>
            <person name="Kuo A."/>
            <person name="Mondo S."/>
            <person name="Pangilinan J."/>
            <person name="Riley R."/>
            <person name="LaButti K."/>
            <person name="Andreopoulos B."/>
            <person name="Lipzen A."/>
            <person name="Chen C."/>
            <person name="Yan M."/>
            <person name="Daum C."/>
            <person name="Ng V."/>
            <person name="Clum A."/>
            <person name="Steindorff A."/>
            <person name="Ohm R.A."/>
            <person name="Martin F."/>
            <person name="Silar P."/>
            <person name="Natvig D.O."/>
            <person name="Lalanne C."/>
            <person name="Gautier V."/>
            <person name="Ament-Velasquez S.L."/>
            <person name="Kruys A."/>
            <person name="Hutchinson M.I."/>
            <person name="Powell A.J."/>
            <person name="Barry K."/>
            <person name="Miller A.N."/>
            <person name="Grigoriev I.V."/>
            <person name="Debuchy R."/>
            <person name="Gladieux P."/>
            <person name="Hiltunen Thoren M."/>
            <person name="Johannesson H."/>
        </authorList>
    </citation>
    <scope>NUCLEOTIDE SEQUENCE</scope>
    <source>
        <strain evidence="2">CBS 560.94</strain>
    </source>
</reference>
<dbReference type="GeneID" id="87865125"/>
<dbReference type="RefSeq" id="XP_062686587.1">
    <property type="nucleotide sequence ID" value="XM_062827971.1"/>
</dbReference>
<proteinExistence type="predicted"/>
<accession>A0AAE0JQK4</accession>
<feature type="region of interest" description="Disordered" evidence="1">
    <location>
        <begin position="1"/>
        <end position="62"/>
    </location>
</feature>
<organism evidence="2 3">
    <name type="scientific">Neurospora tetraspora</name>
    <dbReference type="NCBI Taxonomy" id="94610"/>
    <lineage>
        <taxon>Eukaryota</taxon>
        <taxon>Fungi</taxon>
        <taxon>Dikarya</taxon>
        <taxon>Ascomycota</taxon>
        <taxon>Pezizomycotina</taxon>
        <taxon>Sordariomycetes</taxon>
        <taxon>Sordariomycetidae</taxon>
        <taxon>Sordariales</taxon>
        <taxon>Sordariaceae</taxon>
        <taxon>Neurospora</taxon>
    </lineage>
</organism>
<feature type="compositionally biased region" description="Basic and acidic residues" evidence="1">
    <location>
        <begin position="20"/>
        <end position="47"/>
    </location>
</feature>
<keyword evidence="3" id="KW-1185">Reference proteome</keyword>
<dbReference type="Proteomes" id="UP001278500">
    <property type="component" value="Unassembled WGS sequence"/>
</dbReference>
<evidence type="ECO:0000256" key="1">
    <source>
        <dbReference type="SAM" id="MobiDB-lite"/>
    </source>
</evidence>
<reference evidence="2" key="2">
    <citation type="submission" date="2023-06" db="EMBL/GenBank/DDBJ databases">
        <authorList>
            <consortium name="Lawrence Berkeley National Laboratory"/>
            <person name="Haridas S."/>
            <person name="Hensen N."/>
            <person name="Bonometti L."/>
            <person name="Westerberg I."/>
            <person name="Brannstrom I.O."/>
            <person name="Guillou S."/>
            <person name="Cros-Aarteil S."/>
            <person name="Calhoun S."/>
            <person name="Kuo A."/>
            <person name="Mondo S."/>
            <person name="Pangilinan J."/>
            <person name="Riley R."/>
            <person name="Labutti K."/>
            <person name="Andreopoulos B."/>
            <person name="Lipzen A."/>
            <person name="Chen C."/>
            <person name="Yanf M."/>
            <person name="Daum C."/>
            <person name="Ng V."/>
            <person name="Clum A."/>
            <person name="Steindorff A."/>
            <person name="Ohm R."/>
            <person name="Martin F."/>
            <person name="Silar P."/>
            <person name="Natvig D."/>
            <person name="Lalanne C."/>
            <person name="Gautier V."/>
            <person name="Ament-Velasquez S.L."/>
            <person name="Kruys A."/>
            <person name="Hutchinson M.I."/>
            <person name="Powell A.J."/>
            <person name="Barry K."/>
            <person name="Miller A.N."/>
            <person name="Grigoriev I.V."/>
            <person name="Debuchy R."/>
            <person name="Gladieux P."/>
            <person name="Thoren M.H."/>
            <person name="Johannesson H."/>
        </authorList>
    </citation>
    <scope>NUCLEOTIDE SEQUENCE</scope>
    <source>
        <strain evidence="2">CBS 560.94</strain>
    </source>
</reference>
<evidence type="ECO:0000313" key="3">
    <source>
        <dbReference type="Proteomes" id="UP001278500"/>
    </source>
</evidence>
<protein>
    <submittedName>
        <fullName evidence="2">Uncharacterized protein</fullName>
    </submittedName>
</protein>
<feature type="region of interest" description="Disordered" evidence="1">
    <location>
        <begin position="160"/>
        <end position="208"/>
    </location>
</feature>
<gene>
    <name evidence="2" type="ORF">B0H65DRAFT_505157</name>
</gene>
<name>A0AAE0JQK4_9PEZI</name>